<dbReference type="OrthoDB" id="58809at2"/>
<dbReference type="KEGG" id="cpra:CPter91_2170"/>
<sequence>MNAAPQRKSPPLLPSRLMLVLSLTAALAMNCSVAQADTTSFSFGVIAHAFRSDSDETTLRNAITETDADNLAFVVANGIKAGSEPCSDQLYSQRKTLLSSAKNGLIVSLSASDWVACRTAADRSAAIERLNRVRDLFFSDEFSFGDSKIPLIRQSTSPKFHSYVENARWEIGNVVFATINLPASNNHYMAEGGRNSEFEDRQIANREWLQRIFLNATQKKADAVVLFCDGDPLATQRHRVFDFNVKRDGFAEIRQRINAHAGQFGGKVLIIHGPHGADAPSSTTIVWQRNLGDLEVSGSWLKVNVDPANPKLFDLGKSADQAKLSRR</sequence>
<dbReference type="RefSeq" id="WP_061939820.1">
    <property type="nucleotide sequence ID" value="NZ_CP013234.1"/>
</dbReference>
<name>A0A127Q3H0_9BURK</name>
<dbReference type="STRING" id="279113.CPter91_2170"/>
<protein>
    <submittedName>
        <fullName evidence="2">Putative transmembrane protein</fullName>
    </submittedName>
</protein>
<keyword evidence="2" id="KW-0812">Transmembrane</keyword>
<feature type="signal peptide" evidence="1">
    <location>
        <begin position="1"/>
        <end position="36"/>
    </location>
</feature>
<accession>A0A127Q3H0</accession>
<dbReference type="Proteomes" id="UP000074561">
    <property type="component" value="Chromosome"/>
</dbReference>
<evidence type="ECO:0000313" key="3">
    <source>
        <dbReference type="Proteomes" id="UP000074561"/>
    </source>
</evidence>
<evidence type="ECO:0000313" key="2">
    <source>
        <dbReference type="EMBL" id="AMP04536.1"/>
    </source>
</evidence>
<dbReference type="AlphaFoldDB" id="A0A127Q3H0"/>
<organism evidence="2 3">
    <name type="scientific">Collimonas pratensis</name>
    <dbReference type="NCBI Taxonomy" id="279113"/>
    <lineage>
        <taxon>Bacteria</taxon>
        <taxon>Pseudomonadati</taxon>
        <taxon>Pseudomonadota</taxon>
        <taxon>Betaproteobacteria</taxon>
        <taxon>Burkholderiales</taxon>
        <taxon>Oxalobacteraceae</taxon>
        <taxon>Collimonas</taxon>
    </lineage>
</organism>
<evidence type="ECO:0000256" key="1">
    <source>
        <dbReference type="SAM" id="SignalP"/>
    </source>
</evidence>
<reference evidence="2 3" key="1">
    <citation type="submission" date="2015-11" db="EMBL/GenBank/DDBJ databases">
        <title>Exploring the genomic traits of fungus-feeding bacterial genus Collimonas.</title>
        <authorList>
            <person name="Song C."/>
            <person name="Schmidt R."/>
            <person name="de Jager V."/>
            <person name="Krzyzanowska D."/>
            <person name="Jongedijk E."/>
            <person name="Cankar K."/>
            <person name="Beekwilder J."/>
            <person name="van Veen A."/>
            <person name="de Boer W."/>
            <person name="van Veen J.A."/>
            <person name="Garbeva P."/>
        </authorList>
    </citation>
    <scope>NUCLEOTIDE SEQUENCE [LARGE SCALE GENOMIC DNA]</scope>
    <source>
        <strain evidence="2 3">Ter91</strain>
    </source>
</reference>
<keyword evidence="1" id="KW-0732">Signal</keyword>
<keyword evidence="2" id="KW-0472">Membrane</keyword>
<dbReference type="PATRIC" id="fig|279113.9.peg.2155"/>
<feature type="chain" id="PRO_5007277479" evidence="1">
    <location>
        <begin position="37"/>
        <end position="327"/>
    </location>
</feature>
<gene>
    <name evidence="2" type="ORF">CPter91_2170</name>
</gene>
<dbReference type="EMBL" id="CP013234">
    <property type="protein sequence ID" value="AMP04536.1"/>
    <property type="molecule type" value="Genomic_DNA"/>
</dbReference>
<proteinExistence type="predicted"/>